<evidence type="ECO:0000313" key="2">
    <source>
        <dbReference type="Proteomes" id="UP001157091"/>
    </source>
</evidence>
<name>A0ABQ6I238_9MICO</name>
<protein>
    <submittedName>
        <fullName evidence="1">Uncharacterized protein</fullName>
    </submittedName>
</protein>
<evidence type="ECO:0000313" key="1">
    <source>
        <dbReference type="EMBL" id="GMA24560.1"/>
    </source>
</evidence>
<gene>
    <name evidence="1" type="ORF">GCM10025864_23190</name>
</gene>
<accession>A0ABQ6I238</accession>
<proteinExistence type="predicted"/>
<sequence>MARPARSVARLETQLRLERAAVDGRSYSVSARLDAVLDDGRHVVLLDDRGWSTSGPPGTSDRLTVAELEATARVVVGPDEPMPGRTRKEEAELHWSALADVLARAGIAATGAGLARLPHDVVLDERLLARVRR</sequence>
<organism evidence="1 2">
    <name type="scientific">Luteimicrobium album</name>
    <dbReference type="NCBI Taxonomy" id="1054550"/>
    <lineage>
        <taxon>Bacteria</taxon>
        <taxon>Bacillati</taxon>
        <taxon>Actinomycetota</taxon>
        <taxon>Actinomycetes</taxon>
        <taxon>Micrococcales</taxon>
        <taxon>Luteimicrobium</taxon>
    </lineage>
</organism>
<keyword evidence="2" id="KW-1185">Reference proteome</keyword>
<dbReference type="RefSeq" id="WP_284293324.1">
    <property type="nucleotide sequence ID" value="NZ_BSUK01000001.1"/>
</dbReference>
<dbReference type="EMBL" id="BSUK01000001">
    <property type="protein sequence ID" value="GMA24560.1"/>
    <property type="molecule type" value="Genomic_DNA"/>
</dbReference>
<dbReference type="Proteomes" id="UP001157091">
    <property type="component" value="Unassembled WGS sequence"/>
</dbReference>
<comment type="caution">
    <text evidence="1">The sequence shown here is derived from an EMBL/GenBank/DDBJ whole genome shotgun (WGS) entry which is preliminary data.</text>
</comment>
<reference evidence="2" key="1">
    <citation type="journal article" date="2019" name="Int. J. Syst. Evol. Microbiol.">
        <title>The Global Catalogue of Microorganisms (GCM) 10K type strain sequencing project: providing services to taxonomists for standard genome sequencing and annotation.</title>
        <authorList>
            <consortium name="The Broad Institute Genomics Platform"/>
            <consortium name="The Broad Institute Genome Sequencing Center for Infectious Disease"/>
            <person name="Wu L."/>
            <person name="Ma J."/>
        </authorList>
    </citation>
    <scope>NUCLEOTIDE SEQUENCE [LARGE SCALE GENOMIC DNA]</scope>
    <source>
        <strain evidence="2">NBRC 106348</strain>
    </source>
</reference>